<dbReference type="Proteomes" id="UP000317171">
    <property type="component" value="Chromosome"/>
</dbReference>
<evidence type="ECO:0000256" key="1">
    <source>
        <dbReference type="SAM" id="Phobius"/>
    </source>
</evidence>
<accession>A0A517RB33</accession>
<proteinExistence type="predicted"/>
<dbReference type="OrthoDB" id="9867879at2"/>
<keyword evidence="1" id="KW-0812">Transmembrane</keyword>
<keyword evidence="1" id="KW-0472">Membrane</keyword>
<dbReference type="KEGG" id="gaz:Pan241w_11580"/>
<protein>
    <submittedName>
        <fullName evidence="2">Uncharacterized protein</fullName>
    </submittedName>
</protein>
<organism evidence="2 3">
    <name type="scientific">Gimesia alba</name>
    <dbReference type="NCBI Taxonomy" id="2527973"/>
    <lineage>
        <taxon>Bacteria</taxon>
        <taxon>Pseudomonadati</taxon>
        <taxon>Planctomycetota</taxon>
        <taxon>Planctomycetia</taxon>
        <taxon>Planctomycetales</taxon>
        <taxon>Planctomycetaceae</taxon>
        <taxon>Gimesia</taxon>
    </lineage>
</organism>
<dbReference type="RefSeq" id="WP_145212151.1">
    <property type="nucleotide sequence ID" value="NZ_CP036269.1"/>
</dbReference>
<sequence>MPEKKVSGKWEWLKSDTVEWITNIAIYGAAVGGIAVLEQVQALHIENQMLASFVGLAAGYAIDALRRWKKDNNANV</sequence>
<dbReference type="EMBL" id="CP036269">
    <property type="protein sequence ID" value="QDT41099.1"/>
    <property type="molecule type" value="Genomic_DNA"/>
</dbReference>
<feature type="transmembrane region" description="Helical" evidence="1">
    <location>
        <begin position="20"/>
        <end position="37"/>
    </location>
</feature>
<dbReference type="AlphaFoldDB" id="A0A517RB33"/>
<keyword evidence="1" id="KW-1133">Transmembrane helix</keyword>
<evidence type="ECO:0000313" key="2">
    <source>
        <dbReference type="EMBL" id="QDT41099.1"/>
    </source>
</evidence>
<keyword evidence="3" id="KW-1185">Reference proteome</keyword>
<gene>
    <name evidence="2" type="ORF">Pan241w_11580</name>
</gene>
<evidence type="ECO:0000313" key="3">
    <source>
        <dbReference type="Proteomes" id="UP000317171"/>
    </source>
</evidence>
<reference evidence="2 3" key="1">
    <citation type="submission" date="2019-02" db="EMBL/GenBank/DDBJ databases">
        <title>Deep-cultivation of Planctomycetes and their phenomic and genomic characterization uncovers novel biology.</title>
        <authorList>
            <person name="Wiegand S."/>
            <person name="Jogler M."/>
            <person name="Boedeker C."/>
            <person name="Pinto D."/>
            <person name="Vollmers J."/>
            <person name="Rivas-Marin E."/>
            <person name="Kohn T."/>
            <person name="Peeters S.H."/>
            <person name="Heuer A."/>
            <person name="Rast P."/>
            <person name="Oberbeckmann S."/>
            <person name="Bunk B."/>
            <person name="Jeske O."/>
            <person name="Meyerdierks A."/>
            <person name="Storesund J.E."/>
            <person name="Kallscheuer N."/>
            <person name="Luecker S."/>
            <person name="Lage O.M."/>
            <person name="Pohl T."/>
            <person name="Merkel B.J."/>
            <person name="Hornburger P."/>
            <person name="Mueller R.-W."/>
            <person name="Bruemmer F."/>
            <person name="Labrenz M."/>
            <person name="Spormann A.M."/>
            <person name="Op den Camp H."/>
            <person name="Overmann J."/>
            <person name="Amann R."/>
            <person name="Jetten M.S.M."/>
            <person name="Mascher T."/>
            <person name="Medema M.H."/>
            <person name="Devos D.P."/>
            <person name="Kaster A.-K."/>
            <person name="Ovreas L."/>
            <person name="Rohde M."/>
            <person name="Galperin M.Y."/>
            <person name="Jogler C."/>
        </authorList>
    </citation>
    <scope>NUCLEOTIDE SEQUENCE [LARGE SCALE GENOMIC DNA]</scope>
    <source>
        <strain evidence="2 3">Pan241w</strain>
    </source>
</reference>
<name>A0A517RB33_9PLAN</name>